<feature type="region of interest" description="Disordered" evidence="4">
    <location>
        <begin position="284"/>
        <end position="308"/>
    </location>
</feature>
<feature type="compositionally biased region" description="Basic and acidic residues" evidence="4">
    <location>
        <begin position="209"/>
        <end position="230"/>
    </location>
</feature>
<dbReference type="InterPro" id="IPR002164">
    <property type="entry name" value="NAP_family"/>
</dbReference>
<evidence type="ECO:0008006" key="7">
    <source>
        <dbReference type="Google" id="ProtNLM"/>
    </source>
</evidence>
<organism evidence="5 6">
    <name type="scientific">Trichoderma citrinoviride</name>
    <dbReference type="NCBI Taxonomy" id="58853"/>
    <lineage>
        <taxon>Eukaryota</taxon>
        <taxon>Fungi</taxon>
        <taxon>Dikarya</taxon>
        <taxon>Ascomycota</taxon>
        <taxon>Pezizomycotina</taxon>
        <taxon>Sordariomycetes</taxon>
        <taxon>Hypocreomycetidae</taxon>
        <taxon>Hypocreales</taxon>
        <taxon>Hypocreaceae</taxon>
        <taxon>Trichoderma</taxon>
    </lineage>
</organism>
<feature type="compositionally biased region" description="Acidic residues" evidence="4">
    <location>
        <begin position="231"/>
        <end position="246"/>
    </location>
</feature>
<dbReference type="Proteomes" id="UP000241546">
    <property type="component" value="Unassembled WGS sequence"/>
</dbReference>
<dbReference type="GeneID" id="36601090"/>
<evidence type="ECO:0000256" key="3">
    <source>
        <dbReference type="SAM" id="Coils"/>
    </source>
</evidence>
<feature type="region of interest" description="Disordered" evidence="4">
    <location>
        <begin position="209"/>
        <end position="246"/>
    </location>
</feature>
<keyword evidence="6" id="KW-1185">Reference proteome</keyword>
<evidence type="ECO:0000256" key="2">
    <source>
        <dbReference type="RuleBase" id="RU003876"/>
    </source>
</evidence>
<keyword evidence="3" id="KW-0175">Coiled coil</keyword>
<dbReference type="PANTHER" id="PTHR11875">
    <property type="entry name" value="TESTIS-SPECIFIC Y-ENCODED PROTEIN"/>
    <property type="match status" value="1"/>
</dbReference>
<evidence type="ECO:0000313" key="5">
    <source>
        <dbReference type="EMBL" id="PTB62834.1"/>
    </source>
</evidence>
<dbReference type="GO" id="GO:0005634">
    <property type="term" value="C:nucleus"/>
    <property type="evidence" value="ECO:0007669"/>
    <property type="project" value="InterPro"/>
</dbReference>
<dbReference type="EMBL" id="KZ680221">
    <property type="protein sequence ID" value="PTB62834.1"/>
    <property type="molecule type" value="Genomic_DNA"/>
</dbReference>
<accession>A0A2T4B0I3</accession>
<dbReference type="Gene3D" id="3.30.1120.90">
    <property type="entry name" value="Nucleosome assembly protein"/>
    <property type="match status" value="1"/>
</dbReference>
<evidence type="ECO:0000256" key="1">
    <source>
        <dbReference type="ARBA" id="ARBA00009947"/>
    </source>
</evidence>
<dbReference type="RefSeq" id="XP_024746154.1">
    <property type="nucleotide sequence ID" value="XM_024892972.1"/>
</dbReference>
<evidence type="ECO:0000256" key="4">
    <source>
        <dbReference type="SAM" id="MobiDB-lite"/>
    </source>
</evidence>
<proteinExistence type="inferred from homology"/>
<protein>
    <recommendedName>
        <fullName evidence="7">NAP family protein</fullName>
    </recommendedName>
</protein>
<name>A0A2T4B0I3_9HYPO</name>
<gene>
    <name evidence="5" type="ORF">BBK36DRAFT_1136429</name>
</gene>
<dbReference type="GO" id="GO:0006334">
    <property type="term" value="P:nucleosome assembly"/>
    <property type="evidence" value="ECO:0007669"/>
    <property type="project" value="InterPro"/>
</dbReference>
<dbReference type="InterPro" id="IPR037231">
    <property type="entry name" value="NAP-like_sf"/>
</dbReference>
<feature type="coiled-coil region" evidence="3">
    <location>
        <begin position="10"/>
        <end position="37"/>
    </location>
</feature>
<reference evidence="6" key="1">
    <citation type="submission" date="2016-07" db="EMBL/GenBank/DDBJ databases">
        <title>Multiple horizontal gene transfer events from other fungi enriched the ability of initially mycotrophic Trichoderma (Ascomycota) to feed on dead plant biomass.</title>
        <authorList>
            <consortium name="DOE Joint Genome Institute"/>
            <person name="Atanasova L."/>
            <person name="Chenthamara K."/>
            <person name="Zhang J."/>
            <person name="Grujic M."/>
            <person name="Henrissat B."/>
            <person name="Kuo A."/>
            <person name="Aerts A."/>
            <person name="Salamov A."/>
            <person name="Lipzen A."/>
            <person name="Labutti K."/>
            <person name="Barry K."/>
            <person name="Miao Y."/>
            <person name="Rahimi M.J."/>
            <person name="Shen Q."/>
            <person name="Grigoriev I.V."/>
            <person name="Kubicek C.P."/>
            <person name="Druzhinina I.S."/>
        </authorList>
    </citation>
    <scope>NUCLEOTIDE SEQUENCE [LARGE SCALE GENOMIC DNA]</scope>
    <source>
        <strain evidence="6">TUCIM 6016</strain>
    </source>
</reference>
<dbReference type="SUPFAM" id="SSF143113">
    <property type="entry name" value="NAP-like"/>
    <property type="match status" value="1"/>
</dbReference>
<dbReference type="OrthoDB" id="19419at2759"/>
<sequence>MSSTESPDAATVFYEQLENLEDEFEEVELELLRQQAKLTKDLYAKRAKVIAQIPSFWPLVFEQAPPDIDEYVQPTDSAVLLSSLVDLSVERFELPDGDPRSIAIKFEFSENEYFENKVLEKKFWWRRNKDGWAGLVSEPVKINWKPGKDLTSGLLDLVYQVWEDDKAGKGDDTEAKKKLKEQMESTGLDGVSFFAWFGFRGLSISEEENKAAVKEEQEKRQARKEGKPVDEDMDEEDDDDEDDDEYEMEIFPTADDLAVCIAEDLWPGAIKYFLTAQELDGQSDISFESDEEMDEDEAAAQPSKKRKA</sequence>
<dbReference type="Pfam" id="PF00956">
    <property type="entry name" value="NAP"/>
    <property type="match status" value="1"/>
</dbReference>
<evidence type="ECO:0000313" key="6">
    <source>
        <dbReference type="Proteomes" id="UP000241546"/>
    </source>
</evidence>
<feature type="compositionally biased region" description="Acidic residues" evidence="4">
    <location>
        <begin position="287"/>
        <end position="298"/>
    </location>
</feature>
<comment type="similarity">
    <text evidence="1 2">Belongs to the nucleosome assembly protein (NAP) family.</text>
</comment>
<dbReference type="AlphaFoldDB" id="A0A2T4B0I3"/>